<proteinExistence type="predicted"/>
<evidence type="ECO:0000313" key="2">
    <source>
        <dbReference type="Proteomes" id="UP001488838"/>
    </source>
</evidence>
<sequence length="131" mass="14459">MSLAGFAVPDFSEPGSSRTFCWLLLTVRISSTEEGESSCSGSDKPPYVSKATIHLLAPAYQGLQGSDQVDRKLQEEVALSSAMPLDYDSLTDAWDDTEKVIDTLVHRCGDNSHTWKRIGHRVHTHLCHEQG</sequence>
<protein>
    <submittedName>
        <fullName evidence="1">Uncharacterized protein</fullName>
    </submittedName>
</protein>
<organism evidence="1 2">
    <name type="scientific">Myodes glareolus</name>
    <name type="common">Bank vole</name>
    <name type="synonym">Clethrionomys glareolus</name>
    <dbReference type="NCBI Taxonomy" id="447135"/>
    <lineage>
        <taxon>Eukaryota</taxon>
        <taxon>Metazoa</taxon>
        <taxon>Chordata</taxon>
        <taxon>Craniata</taxon>
        <taxon>Vertebrata</taxon>
        <taxon>Euteleostomi</taxon>
        <taxon>Mammalia</taxon>
        <taxon>Eutheria</taxon>
        <taxon>Euarchontoglires</taxon>
        <taxon>Glires</taxon>
        <taxon>Rodentia</taxon>
        <taxon>Myomorpha</taxon>
        <taxon>Muroidea</taxon>
        <taxon>Cricetidae</taxon>
        <taxon>Arvicolinae</taxon>
        <taxon>Myodes</taxon>
    </lineage>
</organism>
<gene>
    <name evidence="1" type="ORF">U0070_012570</name>
</gene>
<dbReference type="Proteomes" id="UP001488838">
    <property type="component" value="Unassembled WGS sequence"/>
</dbReference>
<dbReference type="EMBL" id="JBBHLL010000570">
    <property type="protein sequence ID" value="KAK7800146.1"/>
    <property type="molecule type" value="Genomic_DNA"/>
</dbReference>
<accession>A0AAW0HEW9</accession>
<name>A0AAW0HEW9_MYOGA</name>
<reference evidence="1 2" key="1">
    <citation type="journal article" date="2023" name="bioRxiv">
        <title>Conserved and derived expression patterns and positive selection on dental genes reveal complex evolutionary context of ever-growing rodent molars.</title>
        <authorList>
            <person name="Calamari Z.T."/>
            <person name="Song A."/>
            <person name="Cohen E."/>
            <person name="Akter M."/>
            <person name="Roy R.D."/>
            <person name="Hallikas O."/>
            <person name="Christensen M.M."/>
            <person name="Li P."/>
            <person name="Marangoni P."/>
            <person name="Jernvall J."/>
            <person name="Klein O.D."/>
        </authorList>
    </citation>
    <scope>NUCLEOTIDE SEQUENCE [LARGE SCALE GENOMIC DNA]</scope>
    <source>
        <strain evidence="1">V071</strain>
    </source>
</reference>
<dbReference type="AlphaFoldDB" id="A0AAW0HEW9"/>
<evidence type="ECO:0000313" key="1">
    <source>
        <dbReference type="EMBL" id="KAK7800146.1"/>
    </source>
</evidence>
<keyword evidence="2" id="KW-1185">Reference proteome</keyword>
<comment type="caution">
    <text evidence="1">The sequence shown here is derived from an EMBL/GenBank/DDBJ whole genome shotgun (WGS) entry which is preliminary data.</text>
</comment>